<accession>A0AAV4PDD9</accession>
<evidence type="ECO:0000313" key="1">
    <source>
        <dbReference type="EMBL" id="GIX93731.1"/>
    </source>
</evidence>
<comment type="caution">
    <text evidence="1">The sequence shown here is derived from an EMBL/GenBank/DDBJ whole genome shotgun (WGS) entry which is preliminary data.</text>
</comment>
<gene>
    <name evidence="1" type="ORF">CEXT_628871</name>
</gene>
<dbReference type="EMBL" id="BPLR01004291">
    <property type="protein sequence ID" value="GIX93731.1"/>
    <property type="molecule type" value="Genomic_DNA"/>
</dbReference>
<protein>
    <submittedName>
        <fullName evidence="1">Uncharacterized protein</fullName>
    </submittedName>
</protein>
<dbReference type="Proteomes" id="UP001054945">
    <property type="component" value="Unassembled WGS sequence"/>
</dbReference>
<reference evidence="1 2" key="1">
    <citation type="submission" date="2021-06" db="EMBL/GenBank/DDBJ databases">
        <title>Caerostris extrusa draft genome.</title>
        <authorList>
            <person name="Kono N."/>
            <person name="Arakawa K."/>
        </authorList>
    </citation>
    <scope>NUCLEOTIDE SEQUENCE [LARGE SCALE GENOMIC DNA]</scope>
</reference>
<keyword evidence="2" id="KW-1185">Reference proteome</keyword>
<organism evidence="1 2">
    <name type="scientific">Caerostris extrusa</name>
    <name type="common">Bark spider</name>
    <name type="synonym">Caerostris bankana</name>
    <dbReference type="NCBI Taxonomy" id="172846"/>
    <lineage>
        <taxon>Eukaryota</taxon>
        <taxon>Metazoa</taxon>
        <taxon>Ecdysozoa</taxon>
        <taxon>Arthropoda</taxon>
        <taxon>Chelicerata</taxon>
        <taxon>Arachnida</taxon>
        <taxon>Araneae</taxon>
        <taxon>Araneomorphae</taxon>
        <taxon>Entelegynae</taxon>
        <taxon>Araneoidea</taxon>
        <taxon>Araneidae</taxon>
        <taxon>Caerostris</taxon>
    </lineage>
</organism>
<dbReference type="AlphaFoldDB" id="A0AAV4PDD9"/>
<sequence>MVQASQRKQPQSPDRKGKIRALFSSAYRLFGMGVFDDSTISVKFPSDCRNLAKWSSTLYCGNPEIACPQKATNRMQIESVTEDVDRRKHRKQVIGRGCAPVYQRRHLPTKIGFYLFPGGNDSSIRRRIEISP</sequence>
<name>A0AAV4PDD9_CAEEX</name>
<proteinExistence type="predicted"/>
<evidence type="ECO:0000313" key="2">
    <source>
        <dbReference type="Proteomes" id="UP001054945"/>
    </source>
</evidence>